<dbReference type="AlphaFoldDB" id="A0A131YSE7"/>
<dbReference type="SMART" id="SM00368">
    <property type="entry name" value="LRR_RI"/>
    <property type="match status" value="3"/>
</dbReference>
<feature type="compositionally biased region" description="Polar residues" evidence="1">
    <location>
        <begin position="736"/>
        <end position="748"/>
    </location>
</feature>
<feature type="region of interest" description="Disordered" evidence="1">
    <location>
        <begin position="326"/>
        <end position="386"/>
    </location>
</feature>
<evidence type="ECO:0000313" key="2">
    <source>
        <dbReference type="EMBL" id="JAP82169.1"/>
    </source>
</evidence>
<feature type="compositionally biased region" description="Polar residues" evidence="1">
    <location>
        <begin position="638"/>
        <end position="654"/>
    </location>
</feature>
<feature type="region of interest" description="Disordered" evidence="1">
    <location>
        <begin position="460"/>
        <end position="509"/>
    </location>
</feature>
<dbReference type="PANTHER" id="PTHR24110:SF3">
    <property type="entry name" value="CENTROSOMAL PROTEIN OF 78 KDA"/>
    <property type="match status" value="1"/>
</dbReference>
<dbReference type="GO" id="GO:0036064">
    <property type="term" value="C:ciliary basal body"/>
    <property type="evidence" value="ECO:0007669"/>
    <property type="project" value="TreeGrafter"/>
</dbReference>
<dbReference type="InterPro" id="IPR032675">
    <property type="entry name" value="LRR_dom_sf"/>
</dbReference>
<dbReference type="EMBL" id="GEDV01006388">
    <property type="protein sequence ID" value="JAP82169.1"/>
    <property type="molecule type" value="Transcribed_RNA"/>
</dbReference>
<dbReference type="SUPFAM" id="SSF52047">
    <property type="entry name" value="RNI-like"/>
    <property type="match status" value="1"/>
</dbReference>
<organism evidence="2">
    <name type="scientific">Rhipicephalus appendiculatus</name>
    <name type="common">Brown ear tick</name>
    <dbReference type="NCBI Taxonomy" id="34631"/>
    <lineage>
        <taxon>Eukaryota</taxon>
        <taxon>Metazoa</taxon>
        <taxon>Ecdysozoa</taxon>
        <taxon>Arthropoda</taxon>
        <taxon>Chelicerata</taxon>
        <taxon>Arachnida</taxon>
        <taxon>Acari</taxon>
        <taxon>Parasitiformes</taxon>
        <taxon>Ixodida</taxon>
        <taxon>Ixodoidea</taxon>
        <taxon>Ixodidae</taxon>
        <taxon>Rhipicephalinae</taxon>
        <taxon>Rhipicephalus</taxon>
        <taxon>Rhipicephalus</taxon>
    </lineage>
</organism>
<name>A0A131YSE7_RHIAP</name>
<accession>A0A131YSE7</accession>
<feature type="compositionally biased region" description="Polar residues" evidence="1">
    <location>
        <begin position="530"/>
        <end position="541"/>
    </location>
</feature>
<feature type="compositionally biased region" description="Low complexity" evidence="1">
    <location>
        <begin position="770"/>
        <end position="781"/>
    </location>
</feature>
<reference evidence="2" key="1">
    <citation type="journal article" date="2016" name="Ticks Tick Borne Dis.">
        <title>De novo assembly and annotation of the salivary gland transcriptome of Rhipicephalus appendiculatus male and female ticks during blood feeding.</title>
        <authorList>
            <person name="de Castro M.H."/>
            <person name="de Klerk D."/>
            <person name="Pienaar R."/>
            <person name="Latif A.A."/>
            <person name="Rees D.J."/>
            <person name="Mans B.J."/>
        </authorList>
    </citation>
    <scope>NUCLEOTIDE SEQUENCE</scope>
    <source>
        <tissue evidence="2">Salivary glands</tissue>
    </source>
</reference>
<dbReference type="Gene3D" id="3.80.10.10">
    <property type="entry name" value="Ribonuclease Inhibitor"/>
    <property type="match status" value="2"/>
</dbReference>
<proteinExistence type="predicted"/>
<evidence type="ECO:0000256" key="1">
    <source>
        <dbReference type="SAM" id="MobiDB-lite"/>
    </source>
</evidence>
<feature type="region of interest" description="Disordered" evidence="1">
    <location>
        <begin position="623"/>
        <end position="654"/>
    </location>
</feature>
<dbReference type="GO" id="GO:0005813">
    <property type="term" value="C:centrosome"/>
    <property type="evidence" value="ECO:0007669"/>
    <property type="project" value="TreeGrafter"/>
</dbReference>
<feature type="compositionally biased region" description="Polar residues" evidence="1">
    <location>
        <begin position="691"/>
        <end position="700"/>
    </location>
</feature>
<feature type="region of interest" description="Disordered" evidence="1">
    <location>
        <begin position="680"/>
        <end position="700"/>
    </location>
</feature>
<sequence>MSHKKRSTAVPSSFRALYKEECDKFYMCSRRTLLSKIPADASSLDLCVDIIRAEEWKPLLHALRVDKTLEAVAFKSSFLSNYPELIADVGRLQLVQESIHVPALFTPEMLKLFCSVLSEHLKNNTRLKSLELVGFPLSLVHLQELSAGIRASASIAGVTFDDSSLGKQGLEALCHALCEREGVHVLSLCNCRLGCTEARLLAWLLQQQSLGRQGALWQGALRQGALALDSLRGLRRLSLCRNPLGDEGVCALAEALRDNLCLKALDLQSCNAGSAGASALLDLLQNNVVLEVVDIRQNPNIDADLARDVGEKVSSNRHGRQCQYDVLPLGKSQPLPPCHQRSRSTGRLQERKSARGKLRSSSLGRAATAPLAADSPSPHVAKHVEEDLRRCQESLRREQEARQMVERKLLELFEENRQLRSQQCKGCQQPGYSLIANSLLKDIERAFLKFQVLLAARKHTEDRNPTETGAARPGESVHSSTKDFTADPSALNRSLHGPAPTENPVTSKPPEYFQEFVQSKAKLIISERSGTADLTSSTTHNKQAHRKHTTSSVKPEVVGQSRSKLSNASATESSKRLSELLGIDQVPSKLVPSTLGSPDFFPMETFDSEAGLLKYQRNASVASTLSEDKEKRRAAPQKPNNTESTFTNSSRDSTLVSSIQEQVVSTSSAVASYKQPPAAVVSTADHHSQESDTVSLSPVPSRSFEIHTADITVSSIHSSTMSRKAAKISLRHSQQRHSTPTLSNSTSRGVFEVISTPSNVSLSQNQSEVSTPSTPDTATPPQLAGSDFDGF</sequence>
<feature type="region of interest" description="Disordered" evidence="1">
    <location>
        <begin position="530"/>
        <end position="573"/>
    </location>
</feature>
<feature type="compositionally biased region" description="Polar residues" evidence="1">
    <location>
        <begin position="755"/>
        <end position="769"/>
    </location>
</feature>
<dbReference type="PANTHER" id="PTHR24110">
    <property type="entry name" value="CENTROSOMAL PROTEIN OF 78 KDA"/>
    <property type="match status" value="1"/>
</dbReference>
<dbReference type="GO" id="GO:0044782">
    <property type="term" value="P:cilium organization"/>
    <property type="evidence" value="ECO:0007669"/>
    <property type="project" value="TreeGrafter"/>
</dbReference>
<feature type="compositionally biased region" description="Polar residues" evidence="1">
    <location>
        <begin position="560"/>
        <end position="572"/>
    </location>
</feature>
<feature type="region of interest" description="Disordered" evidence="1">
    <location>
        <begin position="730"/>
        <end position="791"/>
    </location>
</feature>
<protein>
    <submittedName>
        <fullName evidence="2">Centrosomal protein CEP78</fullName>
    </submittedName>
</protein>